<name>A0A4S4D6M8_CAMSN</name>
<dbReference type="EMBL" id="SDRB02012330">
    <property type="protein sequence ID" value="THF98050.1"/>
    <property type="molecule type" value="Genomic_DNA"/>
</dbReference>
<dbReference type="PANTHER" id="PTHR16008">
    <property type="entry name" value="F-BOX ONLY PROTEIN 4"/>
    <property type="match status" value="1"/>
</dbReference>
<keyword evidence="4" id="KW-1185">Reference proteome</keyword>
<dbReference type="Gene3D" id="1.20.1280.50">
    <property type="match status" value="1"/>
</dbReference>
<dbReference type="GO" id="GO:0031146">
    <property type="term" value="P:SCF-dependent proteasomal ubiquitin-dependent protein catabolic process"/>
    <property type="evidence" value="ECO:0007669"/>
    <property type="project" value="InterPro"/>
</dbReference>
<dbReference type="SUPFAM" id="SSF81383">
    <property type="entry name" value="F-box domain"/>
    <property type="match status" value="1"/>
</dbReference>
<dbReference type="InterPro" id="IPR001810">
    <property type="entry name" value="F-box_dom"/>
</dbReference>
<evidence type="ECO:0000313" key="3">
    <source>
        <dbReference type="EMBL" id="THF98050.1"/>
    </source>
</evidence>
<accession>A0A4S4D6M8</accession>
<dbReference type="Pfam" id="PF12937">
    <property type="entry name" value="F-box-like"/>
    <property type="match status" value="1"/>
</dbReference>
<feature type="region of interest" description="Disordered" evidence="1">
    <location>
        <begin position="1"/>
        <end position="27"/>
    </location>
</feature>
<sequence length="223" mass="25187">MSSLLRKVWGSVSNRPNSNSSSSDRRREMVLAQSSTGAFDRIPFDILIQILKLLGPKEAAKLSSVCKSWKLIVAQNRLWMYFLQNQQESWDSIFFGETQLRLGYPFQALPNQISQLSFMHIYGQRAQVPGAIIIDGVALQLHPLMQFFDILKDLVWVTASLDGANMLVHLAGLQHLRNLVTSSLQHTLDVDFFLQQFTTGLFSFIGFTTLHLNPSCVVEILSD</sequence>
<dbReference type="Proteomes" id="UP000306102">
    <property type="component" value="Unassembled WGS sequence"/>
</dbReference>
<evidence type="ECO:0000256" key="1">
    <source>
        <dbReference type="SAM" id="MobiDB-lite"/>
    </source>
</evidence>
<dbReference type="InterPro" id="IPR036047">
    <property type="entry name" value="F-box-like_dom_sf"/>
</dbReference>
<feature type="compositionally biased region" description="Low complexity" evidence="1">
    <location>
        <begin position="11"/>
        <end position="22"/>
    </location>
</feature>
<evidence type="ECO:0000259" key="2">
    <source>
        <dbReference type="PROSITE" id="PS50181"/>
    </source>
</evidence>
<proteinExistence type="predicted"/>
<feature type="domain" description="F-box" evidence="2">
    <location>
        <begin position="36"/>
        <end position="82"/>
    </location>
</feature>
<dbReference type="STRING" id="542762.A0A4S4D6M8"/>
<dbReference type="PROSITE" id="PS50181">
    <property type="entry name" value="FBOX"/>
    <property type="match status" value="1"/>
</dbReference>
<reference evidence="3 4" key="1">
    <citation type="journal article" date="2018" name="Proc. Natl. Acad. Sci. U.S.A.">
        <title>Draft genome sequence of Camellia sinensis var. sinensis provides insights into the evolution of the tea genome and tea quality.</title>
        <authorList>
            <person name="Wei C."/>
            <person name="Yang H."/>
            <person name="Wang S."/>
            <person name="Zhao J."/>
            <person name="Liu C."/>
            <person name="Gao L."/>
            <person name="Xia E."/>
            <person name="Lu Y."/>
            <person name="Tai Y."/>
            <person name="She G."/>
            <person name="Sun J."/>
            <person name="Cao H."/>
            <person name="Tong W."/>
            <person name="Gao Q."/>
            <person name="Li Y."/>
            <person name="Deng W."/>
            <person name="Jiang X."/>
            <person name="Wang W."/>
            <person name="Chen Q."/>
            <person name="Zhang S."/>
            <person name="Li H."/>
            <person name="Wu J."/>
            <person name="Wang P."/>
            <person name="Li P."/>
            <person name="Shi C."/>
            <person name="Zheng F."/>
            <person name="Jian J."/>
            <person name="Huang B."/>
            <person name="Shan D."/>
            <person name="Shi M."/>
            <person name="Fang C."/>
            <person name="Yue Y."/>
            <person name="Li F."/>
            <person name="Li D."/>
            <person name="Wei S."/>
            <person name="Han B."/>
            <person name="Jiang C."/>
            <person name="Yin Y."/>
            <person name="Xia T."/>
            <person name="Zhang Z."/>
            <person name="Bennetzen J.L."/>
            <person name="Zhao S."/>
            <person name="Wan X."/>
        </authorList>
    </citation>
    <scope>NUCLEOTIDE SEQUENCE [LARGE SCALE GENOMIC DNA]</scope>
    <source>
        <strain evidence="4">cv. Shuchazao</strain>
        <tissue evidence="3">Leaf</tissue>
    </source>
</reference>
<evidence type="ECO:0000313" key="4">
    <source>
        <dbReference type="Proteomes" id="UP000306102"/>
    </source>
</evidence>
<dbReference type="PANTHER" id="PTHR16008:SF4">
    <property type="entry name" value="F-BOX ONLY PROTEIN 4"/>
    <property type="match status" value="1"/>
</dbReference>
<dbReference type="GO" id="GO:0019005">
    <property type="term" value="C:SCF ubiquitin ligase complex"/>
    <property type="evidence" value="ECO:0007669"/>
    <property type="project" value="TreeGrafter"/>
</dbReference>
<dbReference type="InterPro" id="IPR039588">
    <property type="entry name" value="FBXO4"/>
</dbReference>
<comment type="caution">
    <text evidence="3">The sequence shown here is derived from an EMBL/GenBank/DDBJ whole genome shotgun (WGS) entry which is preliminary data.</text>
</comment>
<dbReference type="GO" id="GO:0000209">
    <property type="term" value="P:protein polyubiquitination"/>
    <property type="evidence" value="ECO:0007669"/>
    <property type="project" value="TreeGrafter"/>
</dbReference>
<dbReference type="AlphaFoldDB" id="A0A4S4D6M8"/>
<gene>
    <name evidence="3" type="ORF">TEA_027058</name>
</gene>
<organism evidence="3 4">
    <name type="scientific">Camellia sinensis var. sinensis</name>
    <name type="common">China tea</name>
    <dbReference type="NCBI Taxonomy" id="542762"/>
    <lineage>
        <taxon>Eukaryota</taxon>
        <taxon>Viridiplantae</taxon>
        <taxon>Streptophyta</taxon>
        <taxon>Embryophyta</taxon>
        <taxon>Tracheophyta</taxon>
        <taxon>Spermatophyta</taxon>
        <taxon>Magnoliopsida</taxon>
        <taxon>eudicotyledons</taxon>
        <taxon>Gunneridae</taxon>
        <taxon>Pentapetalae</taxon>
        <taxon>asterids</taxon>
        <taxon>Ericales</taxon>
        <taxon>Theaceae</taxon>
        <taxon>Camellia</taxon>
    </lineage>
</organism>
<protein>
    <recommendedName>
        <fullName evidence="2">F-box domain-containing protein</fullName>
    </recommendedName>
</protein>
<dbReference type="SMART" id="SM00256">
    <property type="entry name" value="FBOX"/>
    <property type="match status" value="1"/>
</dbReference>